<organism evidence="1 2">
    <name type="scientific">Dipteronia sinensis</name>
    <dbReference type="NCBI Taxonomy" id="43782"/>
    <lineage>
        <taxon>Eukaryota</taxon>
        <taxon>Viridiplantae</taxon>
        <taxon>Streptophyta</taxon>
        <taxon>Embryophyta</taxon>
        <taxon>Tracheophyta</taxon>
        <taxon>Spermatophyta</taxon>
        <taxon>Magnoliopsida</taxon>
        <taxon>eudicotyledons</taxon>
        <taxon>Gunneridae</taxon>
        <taxon>Pentapetalae</taxon>
        <taxon>rosids</taxon>
        <taxon>malvids</taxon>
        <taxon>Sapindales</taxon>
        <taxon>Sapindaceae</taxon>
        <taxon>Hippocastanoideae</taxon>
        <taxon>Acereae</taxon>
        <taxon>Dipteronia</taxon>
    </lineage>
</organism>
<protein>
    <submittedName>
        <fullName evidence="1">Uncharacterized protein</fullName>
    </submittedName>
</protein>
<evidence type="ECO:0000313" key="2">
    <source>
        <dbReference type="Proteomes" id="UP001281410"/>
    </source>
</evidence>
<dbReference type="AlphaFoldDB" id="A0AAE0E604"/>
<gene>
    <name evidence="1" type="ORF">Dsin_016451</name>
</gene>
<comment type="caution">
    <text evidence="1">The sequence shown here is derived from an EMBL/GenBank/DDBJ whole genome shotgun (WGS) entry which is preliminary data.</text>
</comment>
<dbReference type="EMBL" id="JANJYJ010000005">
    <property type="protein sequence ID" value="KAK3211745.1"/>
    <property type="molecule type" value="Genomic_DNA"/>
</dbReference>
<sequence>MKCFTAVNHSEVSLAGRQLINALLNRDPACRLDQIPVPMKSNSILSSVKLNRCMIPPPLYGHLELIGKDLKAMDVSWEDDGVLVNSTDMENF</sequence>
<name>A0AAE0E604_9ROSI</name>
<accession>A0AAE0E604</accession>
<reference evidence="1" key="1">
    <citation type="journal article" date="2023" name="Plant J.">
        <title>Genome sequences and population genomics provide insights into the demographic history, inbreeding, and mutation load of two 'living fossil' tree species of Dipteronia.</title>
        <authorList>
            <person name="Feng Y."/>
            <person name="Comes H.P."/>
            <person name="Chen J."/>
            <person name="Zhu S."/>
            <person name="Lu R."/>
            <person name="Zhang X."/>
            <person name="Li P."/>
            <person name="Qiu J."/>
            <person name="Olsen K.M."/>
            <person name="Qiu Y."/>
        </authorList>
    </citation>
    <scope>NUCLEOTIDE SEQUENCE</scope>
    <source>
        <strain evidence="1">NBL</strain>
    </source>
</reference>
<dbReference type="Proteomes" id="UP001281410">
    <property type="component" value="Unassembled WGS sequence"/>
</dbReference>
<evidence type="ECO:0000313" key="1">
    <source>
        <dbReference type="EMBL" id="KAK3211745.1"/>
    </source>
</evidence>
<proteinExistence type="predicted"/>
<keyword evidence="2" id="KW-1185">Reference proteome</keyword>